<sequence length="275" mass="30992">MGLAERRTKQRFGPDPRNTKWSQDKDKFGQKMLEKFGWTEGKGLGANEDGAKEHISLKFKQDKIGIGAGKRSGNNWLDTNTAYSDLLASLNQKMADAESPTASETTPVEEQEETPEKPEVPRFGRLYHRQKFLRNKTVSNYDAADLSMILGTKPTDATVTVEIEVSEMTRQRPVDDWEDRPALRSSSSLRTLQAFTKSTTLFTSELEVPTDDIEPAAVEEQLDTPPTELKKKKKKRKAESEPEPVIESEEPESILNAVREAVKPLKKKKQKTQSV</sequence>
<organism evidence="3 4">
    <name type="scientific">Synchytrium microbalum</name>
    <dbReference type="NCBI Taxonomy" id="1806994"/>
    <lineage>
        <taxon>Eukaryota</taxon>
        <taxon>Fungi</taxon>
        <taxon>Fungi incertae sedis</taxon>
        <taxon>Chytridiomycota</taxon>
        <taxon>Chytridiomycota incertae sedis</taxon>
        <taxon>Chytridiomycetes</taxon>
        <taxon>Synchytriales</taxon>
        <taxon>Synchytriaceae</taxon>
        <taxon>Synchytrium</taxon>
    </lineage>
</organism>
<dbReference type="STRING" id="1806994.A0A507CCS9"/>
<dbReference type="AlphaFoldDB" id="A0A507CCS9"/>
<feature type="region of interest" description="Disordered" evidence="1">
    <location>
        <begin position="93"/>
        <end position="124"/>
    </location>
</feature>
<dbReference type="SMART" id="SM00443">
    <property type="entry name" value="G_patch"/>
    <property type="match status" value="1"/>
</dbReference>
<gene>
    <name evidence="3" type="ORF">SmJEL517_g01021</name>
</gene>
<dbReference type="InterPro" id="IPR000467">
    <property type="entry name" value="G_patch_dom"/>
</dbReference>
<evidence type="ECO:0000256" key="1">
    <source>
        <dbReference type="SAM" id="MobiDB-lite"/>
    </source>
</evidence>
<keyword evidence="4" id="KW-1185">Reference proteome</keyword>
<comment type="caution">
    <text evidence="3">The sequence shown here is derived from an EMBL/GenBank/DDBJ whole genome shotgun (WGS) entry which is preliminary data.</text>
</comment>
<dbReference type="GO" id="GO:0005730">
    <property type="term" value="C:nucleolus"/>
    <property type="evidence" value="ECO:0007669"/>
    <property type="project" value="TreeGrafter"/>
</dbReference>
<feature type="region of interest" description="Disordered" evidence="1">
    <location>
        <begin position="203"/>
        <end position="254"/>
    </location>
</feature>
<dbReference type="OrthoDB" id="29523at2759"/>
<feature type="compositionally biased region" description="Acidic residues" evidence="1">
    <location>
        <begin position="241"/>
        <end position="252"/>
    </location>
</feature>
<evidence type="ECO:0000259" key="2">
    <source>
        <dbReference type="PROSITE" id="PS50174"/>
    </source>
</evidence>
<dbReference type="PROSITE" id="PS50174">
    <property type="entry name" value="G_PATCH"/>
    <property type="match status" value="1"/>
</dbReference>
<dbReference type="PANTHER" id="PTHR23149">
    <property type="entry name" value="G PATCH DOMAIN CONTAINING PROTEIN"/>
    <property type="match status" value="1"/>
</dbReference>
<feature type="domain" description="G-patch" evidence="2">
    <location>
        <begin position="25"/>
        <end position="71"/>
    </location>
</feature>
<feature type="region of interest" description="Disordered" evidence="1">
    <location>
        <begin position="1"/>
        <end position="27"/>
    </location>
</feature>
<dbReference type="Proteomes" id="UP000319731">
    <property type="component" value="Unassembled WGS sequence"/>
</dbReference>
<dbReference type="GO" id="GO:0003676">
    <property type="term" value="F:nucleic acid binding"/>
    <property type="evidence" value="ECO:0007669"/>
    <property type="project" value="InterPro"/>
</dbReference>
<accession>A0A507CCS9</accession>
<dbReference type="InterPro" id="IPR050656">
    <property type="entry name" value="PINX1"/>
</dbReference>
<dbReference type="PANTHER" id="PTHR23149:SF27">
    <property type="entry name" value="PIN2_TERF1-INTERACTING TELOMERASE INHIBITOR 1"/>
    <property type="match status" value="1"/>
</dbReference>
<dbReference type="GeneID" id="42002246"/>
<protein>
    <recommendedName>
        <fullName evidence="2">G-patch domain-containing protein</fullName>
    </recommendedName>
</protein>
<proteinExistence type="predicted"/>
<dbReference type="GO" id="GO:0010521">
    <property type="term" value="F:telomerase inhibitor activity"/>
    <property type="evidence" value="ECO:0007669"/>
    <property type="project" value="TreeGrafter"/>
</dbReference>
<evidence type="ECO:0000313" key="3">
    <source>
        <dbReference type="EMBL" id="TPX36979.1"/>
    </source>
</evidence>
<reference evidence="3 4" key="1">
    <citation type="journal article" date="2019" name="Sci. Rep.">
        <title>Comparative genomics of chytrid fungi reveal insights into the obligate biotrophic and pathogenic lifestyle of Synchytrium endobioticum.</title>
        <authorList>
            <person name="van de Vossenberg B.T.L.H."/>
            <person name="Warris S."/>
            <person name="Nguyen H.D.T."/>
            <person name="van Gent-Pelzer M.P.E."/>
            <person name="Joly D.L."/>
            <person name="van de Geest H.C."/>
            <person name="Bonants P.J.M."/>
            <person name="Smith D.S."/>
            <person name="Levesque C.A."/>
            <person name="van der Lee T.A.J."/>
        </authorList>
    </citation>
    <scope>NUCLEOTIDE SEQUENCE [LARGE SCALE GENOMIC DNA]</scope>
    <source>
        <strain evidence="3 4">JEL517</strain>
    </source>
</reference>
<evidence type="ECO:0000313" key="4">
    <source>
        <dbReference type="Proteomes" id="UP000319731"/>
    </source>
</evidence>
<dbReference type="EMBL" id="QEAO01000003">
    <property type="protein sequence ID" value="TPX36979.1"/>
    <property type="molecule type" value="Genomic_DNA"/>
</dbReference>
<dbReference type="Pfam" id="PF01585">
    <property type="entry name" value="G-patch"/>
    <property type="match status" value="1"/>
</dbReference>
<dbReference type="RefSeq" id="XP_031027050.1">
    <property type="nucleotide sequence ID" value="XM_031166949.1"/>
</dbReference>
<name>A0A507CCS9_9FUNG</name>